<protein>
    <submittedName>
        <fullName evidence="1">Uncharacterized protein</fullName>
    </submittedName>
</protein>
<dbReference type="Proteomes" id="UP000656813">
    <property type="component" value="Unassembled WGS sequence"/>
</dbReference>
<reference evidence="1" key="1">
    <citation type="journal article" date="2014" name="Int. J. Syst. Evol. Microbiol.">
        <title>Complete genome sequence of Corynebacterium casei LMG S-19264T (=DSM 44701T), isolated from a smear-ripened cheese.</title>
        <authorList>
            <consortium name="US DOE Joint Genome Institute (JGI-PGF)"/>
            <person name="Walter F."/>
            <person name="Albersmeier A."/>
            <person name="Kalinowski J."/>
            <person name="Ruckert C."/>
        </authorList>
    </citation>
    <scope>NUCLEOTIDE SEQUENCE</scope>
    <source>
        <strain evidence="1">CGMCC 1.12777</strain>
    </source>
</reference>
<accession>A0A8J2ZSF3</accession>
<dbReference type="EMBL" id="BMFV01000002">
    <property type="protein sequence ID" value="GGH75080.1"/>
    <property type="molecule type" value="Genomic_DNA"/>
</dbReference>
<evidence type="ECO:0000313" key="2">
    <source>
        <dbReference type="Proteomes" id="UP000656813"/>
    </source>
</evidence>
<sequence>MPLVKTVLRRILMAFLVLAALNVTIESISGLHPIEMLKTIFFVL</sequence>
<keyword evidence="2" id="KW-1185">Reference proteome</keyword>
<dbReference type="AlphaFoldDB" id="A0A8J2ZSF3"/>
<reference evidence="1" key="2">
    <citation type="submission" date="2020-09" db="EMBL/GenBank/DDBJ databases">
        <authorList>
            <person name="Sun Q."/>
            <person name="Zhou Y."/>
        </authorList>
    </citation>
    <scope>NUCLEOTIDE SEQUENCE</scope>
    <source>
        <strain evidence="1">CGMCC 1.12777</strain>
    </source>
</reference>
<organism evidence="1 2">
    <name type="scientific">Pullulanibacillus pueri</name>
    <dbReference type="NCBI Taxonomy" id="1437324"/>
    <lineage>
        <taxon>Bacteria</taxon>
        <taxon>Bacillati</taxon>
        <taxon>Bacillota</taxon>
        <taxon>Bacilli</taxon>
        <taxon>Bacillales</taxon>
        <taxon>Sporolactobacillaceae</taxon>
        <taxon>Pullulanibacillus</taxon>
    </lineage>
</organism>
<gene>
    <name evidence="1" type="ORF">GCM10007096_03930</name>
</gene>
<name>A0A8J2ZSF3_9BACL</name>
<dbReference type="RefSeq" id="WP_268236341.1">
    <property type="nucleotide sequence ID" value="NZ_BMFV01000002.1"/>
</dbReference>
<proteinExistence type="predicted"/>
<comment type="caution">
    <text evidence="1">The sequence shown here is derived from an EMBL/GenBank/DDBJ whole genome shotgun (WGS) entry which is preliminary data.</text>
</comment>
<evidence type="ECO:0000313" key="1">
    <source>
        <dbReference type="EMBL" id="GGH75080.1"/>
    </source>
</evidence>